<evidence type="ECO:0000256" key="3">
    <source>
        <dbReference type="PROSITE-ProRule" id="PRU00325"/>
    </source>
</evidence>
<dbReference type="PROSITE" id="PS50966">
    <property type="entry name" value="ZF_SWIM"/>
    <property type="match status" value="1"/>
</dbReference>
<dbReference type="GO" id="GO:0008270">
    <property type="term" value="F:zinc ion binding"/>
    <property type="evidence" value="ECO:0007669"/>
    <property type="project" value="UniProtKB-KW"/>
</dbReference>
<keyword evidence="3" id="KW-0863">Zinc-finger</keyword>
<dbReference type="InterPro" id="IPR027806">
    <property type="entry name" value="HARBI1_dom"/>
</dbReference>
<evidence type="ECO:0000313" key="7">
    <source>
        <dbReference type="Proteomes" id="UP001186944"/>
    </source>
</evidence>
<keyword evidence="7" id="KW-1185">Reference proteome</keyword>
<evidence type="ECO:0000313" key="6">
    <source>
        <dbReference type="EMBL" id="KAK3102132.1"/>
    </source>
</evidence>
<feature type="domain" description="SWIM-type" evidence="5">
    <location>
        <begin position="592"/>
        <end position="631"/>
    </location>
</feature>
<protein>
    <recommendedName>
        <fullName evidence="5">SWIM-type domain-containing protein</fullName>
    </recommendedName>
</protein>
<sequence>MLGKAPRFYDCFQCGRRTKPKDRFRISKDHKQVLSKLSGRTPSEHHFICNRCRHVCRSYIKQKNDRYRKTDNFETENRTASVPLSPPSVVLPFPCTSRGHSYCCICKKPGPKLIVVPTDVRHRIFITREVIIPAGSRCCPVHLQGTIDDLKPATEKTTLSRTTITQLIKFLRDEVIRQERTRLDFNSLSNAEHMDLLGISRESLVDMERYIEGRVRATPARSVRTSLAIFLMKMRGGESNKVLSTLFNVSKSSVRRCIRSVRSALMSGEFVRENLGFQHITREKVIRDHTREIAKTLFSEDPDRQVILVLDGTYIYINKSGNFKFQRQSFSLHKGRPLVKPMVIVSTTGYFISVMGPYLARNNDASILNHILETNVEDIRGWIQEDDVFIVDRGFRDSAAYLEKLGIKAEMPAFMTRGESQMSTDSANTSRLVTKIRWVVESANSRIKQWTYLSRILPSHQIPFIGDFVRIVCAISNRYLKPLSCAPSNEDQAIGCKMLHLSHQANRLKDYVEENHLDRRTACWRPIEDVEDFPRLDEEQLRSLTCGTYQLRLSPNYAQEHLEGDCAINIHKEEPRLLRVRLQSRHVSSRTYQLWIRYDEANVVAWYCKCRAGARVVGMCAHVAAIVWYIGFARHRHQDQSIGVRNWGEYVEDAANMPLPIDESDSDDSGEASDTEE</sequence>
<evidence type="ECO:0000259" key="5">
    <source>
        <dbReference type="PROSITE" id="PS50966"/>
    </source>
</evidence>
<dbReference type="EMBL" id="VSWD01000005">
    <property type="protein sequence ID" value="KAK3102132.1"/>
    <property type="molecule type" value="Genomic_DNA"/>
</dbReference>
<dbReference type="PANTHER" id="PTHR23080">
    <property type="entry name" value="THAP DOMAIN PROTEIN"/>
    <property type="match status" value="1"/>
</dbReference>
<dbReference type="Pfam" id="PF13359">
    <property type="entry name" value="DDE_Tnp_4"/>
    <property type="match status" value="1"/>
</dbReference>
<comment type="caution">
    <text evidence="6">The sequence shown here is derived from an EMBL/GenBank/DDBJ whole genome shotgun (WGS) entry which is preliminary data.</text>
</comment>
<dbReference type="AlphaFoldDB" id="A0AA88YIK3"/>
<keyword evidence="2" id="KW-0479">Metal-binding</keyword>
<feature type="region of interest" description="Disordered" evidence="4">
    <location>
        <begin position="658"/>
        <end position="677"/>
    </location>
</feature>
<organism evidence="6 7">
    <name type="scientific">Pinctada imbricata</name>
    <name type="common">Atlantic pearl-oyster</name>
    <name type="synonym">Pinctada martensii</name>
    <dbReference type="NCBI Taxonomy" id="66713"/>
    <lineage>
        <taxon>Eukaryota</taxon>
        <taxon>Metazoa</taxon>
        <taxon>Spiralia</taxon>
        <taxon>Lophotrochozoa</taxon>
        <taxon>Mollusca</taxon>
        <taxon>Bivalvia</taxon>
        <taxon>Autobranchia</taxon>
        <taxon>Pteriomorphia</taxon>
        <taxon>Pterioida</taxon>
        <taxon>Pterioidea</taxon>
        <taxon>Pteriidae</taxon>
        <taxon>Pinctada</taxon>
    </lineage>
</organism>
<evidence type="ECO:0000256" key="1">
    <source>
        <dbReference type="ARBA" id="ARBA00001968"/>
    </source>
</evidence>
<keyword evidence="3" id="KW-0862">Zinc</keyword>
<feature type="compositionally biased region" description="Acidic residues" evidence="4">
    <location>
        <begin position="662"/>
        <end position="677"/>
    </location>
</feature>
<proteinExistence type="predicted"/>
<dbReference type="Proteomes" id="UP001186944">
    <property type="component" value="Unassembled WGS sequence"/>
</dbReference>
<evidence type="ECO:0000256" key="4">
    <source>
        <dbReference type="SAM" id="MobiDB-lite"/>
    </source>
</evidence>
<dbReference type="InterPro" id="IPR007527">
    <property type="entry name" value="Znf_SWIM"/>
</dbReference>
<comment type="cofactor">
    <cofactor evidence="1">
        <name>a divalent metal cation</name>
        <dbReference type="ChEBI" id="CHEBI:60240"/>
    </cofactor>
</comment>
<reference evidence="6" key="1">
    <citation type="submission" date="2019-08" db="EMBL/GenBank/DDBJ databases">
        <title>The improved chromosome-level genome for the pearl oyster Pinctada fucata martensii using PacBio sequencing and Hi-C.</title>
        <authorList>
            <person name="Zheng Z."/>
        </authorList>
    </citation>
    <scope>NUCLEOTIDE SEQUENCE</scope>
    <source>
        <strain evidence="6">ZZ-2019</strain>
        <tissue evidence="6">Adductor muscle</tissue>
    </source>
</reference>
<accession>A0AA88YIK3</accession>
<gene>
    <name evidence="6" type="ORF">FSP39_009062</name>
</gene>
<evidence type="ECO:0000256" key="2">
    <source>
        <dbReference type="ARBA" id="ARBA00022723"/>
    </source>
</evidence>
<name>A0AA88YIK3_PINIB</name>